<dbReference type="InterPro" id="IPR042070">
    <property type="entry name" value="PucR_C-HTH_sf"/>
</dbReference>
<dbReference type="RefSeq" id="WP_266597721.1">
    <property type="nucleotide sequence ID" value="NZ_JAPHNL010000062.1"/>
</dbReference>
<dbReference type="PANTHER" id="PTHR33744">
    <property type="entry name" value="CARBOHYDRATE DIACID REGULATOR"/>
    <property type="match status" value="1"/>
</dbReference>
<dbReference type="InterPro" id="IPR025736">
    <property type="entry name" value="PucR_C-HTH_dom"/>
</dbReference>
<accession>A0ABT3TRR9</accession>
<dbReference type="Pfam" id="PF13556">
    <property type="entry name" value="HTH_30"/>
    <property type="match status" value="1"/>
</dbReference>
<evidence type="ECO:0000313" key="3">
    <source>
        <dbReference type="Proteomes" id="UP001163064"/>
    </source>
</evidence>
<dbReference type="EMBL" id="JAPHNL010000062">
    <property type="protein sequence ID" value="MCX3059702.1"/>
    <property type="molecule type" value="Genomic_DNA"/>
</dbReference>
<dbReference type="Gene3D" id="1.10.10.2840">
    <property type="entry name" value="PucR C-terminal helix-turn-helix domain"/>
    <property type="match status" value="1"/>
</dbReference>
<keyword evidence="3" id="KW-1185">Reference proteome</keyword>
<reference evidence="2" key="1">
    <citation type="submission" date="2022-10" db="EMBL/GenBank/DDBJ databases">
        <title>Streptomyces beihaiensis sp. nov., a chitin degrading actinobacterium, isolated from shrimp pond soil.</title>
        <authorList>
            <person name="Xie J."/>
            <person name="Shen N."/>
        </authorList>
    </citation>
    <scope>NUCLEOTIDE SEQUENCE</scope>
    <source>
        <strain evidence="2">GXMU-J5</strain>
    </source>
</reference>
<name>A0ABT3TRR9_9ACTN</name>
<protein>
    <submittedName>
        <fullName evidence="2">Helix-turn-helix domain-containing protein</fullName>
    </submittedName>
</protein>
<dbReference type="InterPro" id="IPR051448">
    <property type="entry name" value="CdaR-like_regulators"/>
</dbReference>
<sequence>LLTIGGDVAWDEAEALARTVVDDRALPGGTTALAHGDLFALAETVAGLTGGSVTVEDAAHRVLAYSQTDEYADELRRMTIMGRTCPEEYLKVLRAWGVWDRLREPDEVVRVDAHPGLGIRARLVTAVRSGPRLLGTIWLHEDGEPLDASAADVLRGAARVAAVRLAEGPGAGADGDDSASAELLSGVLDERVPAALLAGRLGLPADAPAALVALDPRVPGDGAGAGPRAEARRVAAVHAAAYRRTALPGWCDGRLFLLLPDAGEPSGTAAGTVVSRSAVEWAAGLVAAVRARLGGAAQAAVVRLARLDDAAAARREAERVLTALAKEPDRRLATAHEMRATLAVNTVLDLIDQHPQTHDGALDALVAQDRRQGTALAESLLRYLEGFGETTPVARGLHIHPNTLRYRVHRAATLAGLDLADPEHRLLAQLHLRRSLRRSG</sequence>
<dbReference type="PANTHER" id="PTHR33744:SF17">
    <property type="entry name" value="CONSERVED PROTEIN"/>
    <property type="match status" value="1"/>
</dbReference>
<comment type="caution">
    <text evidence="2">The sequence shown here is derived from an EMBL/GenBank/DDBJ whole genome shotgun (WGS) entry which is preliminary data.</text>
</comment>
<proteinExistence type="predicted"/>
<dbReference type="Proteomes" id="UP001163064">
    <property type="component" value="Unassembled WGS sequence"/>
</dbReference>
<evidence type="ECO:0000313" key="2">
    <source>
        <dbReference type="EMBL" id="MCX3059702.1"/>
    </source>
</evidence>
<organism evidence="2 3">
    <name type="scientific">Streptomyces beihaiensis</name>
    <dbReference type="NCBI Taxonomy" id="2984495"/>
    <lineage>
        <taxon>Bacteria</taxon>
        <taxon>Bacillati</taxon>
        <taxon>Actinomycetota</taxon>
        <taxon>Actinomycetes</taxon>
        <taxon>Kitasatosporales</taxon>
        <taxon>Streptomycetaceae</taxon>
        <taxon>Streptomyces</taxon>
    </lineage>
</organism>
<gene>
    <name evidence="2" type="ORF">OFY01_07950</name>
</gene>
<evidence type="ECO:0000259" key="1">
    <source>
        <dbReference type="Pfam" id="PF13556"/>
    </source>
</evidence>
<feature type="domain" description="PucR C-terminal helix-turn-helix" evidence="1">
    <location>
        <begin position="376"/>
        <end position="433"/>
    </location>
</feature>
<feature type="non-terminal residue" evidence="2">
    <location>
        <position position="1"/>
    </location>
</feature>